<dbReference type="AlphaFoldDB" id="A0ABD2ZQ80"/>
<organism evidence="12 13">
    <name type="scientific">Cinchona calisaya</name>
    <dbReference type="NCBI Taxonomy" id="153742"/>
    <lineage>
        <taxon>Eukaryota</taxon>
        <taxon>Viridiplantae</taxon>
        <taxon>Streptophyta</taxon>
        <taxon>Embryophyta</taxon>
        <taxon>Tracheophyta</taxon>
        <taxon>Spermatophyta</taxon>
        <taxon>Magnoliopsida</taxon>
        <taxon>eudicotyledons</taxon>
        <taxon>Gunneridae</taxon>
        <taxon>Pentapetalae</taxon>
        <taxon>asterids</taxon>
        <taxon>lamiids</taxon>
        <taxon>Gentianales</taxon>
        <taxon>Rubiaceae</taxon>
        <taxon>Cinchonoideae</taxon>
        <taxon>Cinchoneae</taxon>
        <taxon>Cinchona</taxon>
    </lineage>
</organism>
<comment type="caution">
    <text evidence="12">The sequence shown here is derived from an EMBL/GenBank/DDBJ whole genome shotgun (WGS) entry which is preliminary data.</text>
</comment>
<dbReference type="GO" id="GO:0008270">
    <property type="term" value="F:zinc ion binding"/>
    <property type="evidence" value="ECO:0007669"/>
    <property type="project" value="UniProtKB-KW"/>
</dbReference>
<dbReference type="GO" id="GO:0003677">
    <property type="term" value="F:DNA binding"/>
    <property type="evidence" value="ECO:0007669"/>
    <property type="project" value="UniProtKB-KW"/>
</dbReference>
<dbReference type="InterPro" id="IPR033599">
    <property type="entry name" value="TAF1B/Rrn7"/>
</dbReference>
<evidence type="ECO:0000256" key="2">
    <source>
        <dbReference type="ARBA" id="ARBA00006899"/>
    </source>
</evidence>
<proteinExistence type="inferred from homology"/>
<dbReference type="EMBL" id="JBJUIK010000008">
    <property type="protein sequence ID" value="KAL3520510.1"/>
    <property type="molecule type" value="Genomic_DNA"/>
</dbReference>
<dbReference type="PANTHER" id="PTHR31576:SF2">
    <property type="entry name" value="TATA BOX-BINDING PROTEIN-ASSOCIATED FACTOR RNA POLYMERASE I SUBUNIT B"/>
    <property type="match status" value="1"/>
</dbReference>
<dbReference type="GO" id="GO:0005730">
    <property type="term" value="C:nucleolus"/>
    <property type="evidence" value="ECO:0007669"/>
    <property type="project" value="UniProtKB-SubCell"/>
</dbReference>
<evidence type="ECO:0000256" key="7">
    <source>
        <dbReference type="ARBA" id="ARBA00023125"/>
    </source>
</evidence>
<evidence type="ECO:0000256" key="3">
    <source>
        <dbReference type="ARBA" id="ARBA00022723"/>
    </source>
</evidence>
<keyword evidence="4" id="KW-0863">Zinc-finger</keyword>
<feature type="region of interest" description="Disordered" evidence="11">
    <location>
        <begin position="305"/>
        <end position="348"/>
    </location>
</feature>
<evidence type="ECO:0008006" key="14">
    <source>
        <dbReference type="Google" id="ProtNLM"/>
    </source>
</evidence>
<keyword evidence="7" id="KW-0238">DNA-binding</keyword>
<keyword evidence="9" id="KW-0539">Nucleus</keyword>
<evidence type="ECO:0000256" key="9">
    <source>
        <dbReference type="ARBA" id="ARBA00023242"/>
    </source>
</evidence>
<evidence type="ECO:0000256" key="10">
    <source>
        <dbReference type="SAM" id="Coils"/>
    </source>
</evidence>
<evidence type="ECO:0000313" key="13">
    <source>
        <dbReference type="Proteomes" id="UP001630127"/>
    </source>
</evidence>
<gene>
    <name evidence="12" type="ORF">ACH5RR_018659</name>
</gene>
<evidence type="ECO:0000313" key="12">
    <source>
        <dbReference type="EMBL" id="KAL3520510.1"/>
    </source>
</evidence>
<comment type="similarity">
    <text evidence="2">Belongs to the RRN7/TAF1B family.</text>
</comment>
<name>A0ABD2ZQ80_9GENT</name>
<evidence type="ECO:0000256" key="5">
    <source>
        <dbReference type="ARBA" id="ARBA00022833"/>
    </source>
</evidence>
<keyword evidence="6" id="KW-0805">Transcription regulation</keyword>
<reference evidence="12 13" key="1">
    <citation type="submission" date="2024-11" db="EMBL/GenBank/DDBJ databases">
        <title>A near-complete genome assembly of Cinchona calisaya.</title>
        <authorList>
            <person name="Lian D.C."/>
            <person name="Zhao X.W."/>
            <person name="Wei L."/>
        </authorList>
    </citation>
    <scope>NUCLEOTIDE SEQUENCE [LARGE SCALE GENOMIC DNA]</scope>
    <source>
        <tissue evidence="12">Nenye</tissue>
    </source>
</reference>
<sequence>MTRVEWTCHVCGNVSFKDGGDGSYYYNRCSSQADDIIETGVDEDDFVASQNLHPEQHSFPAHQMPLQQRAFLKLNKRNPSTGTCLKTWKRVVILIQEMDLGLLGIVILCKVLVEKFNASPLVVGLVGPIWLRYLAFTRIMPDDWADESLKCGTMRLLVDLLVGAREAILPTDILKWTLEGKLPCFAAFVEIGKQLGPPSSACLISSSFMFRPTKTISLQRLEALAASVAWEIGLNLPPVNFYDDEEFESDAVDLLKILENKYDNLKDTNDLVFAGSGPSLEDHKEEKIIEDLWEFYQNKDVERLEDQAHHKNNPSDDGTQYSMDENHYSSRCEHSSNEGQSSMKSHRDEAIRKLKLDMEENRFSYIPPRRQIKNLEYILYARKKKEGAYVYAAHANYYILLRACTKVAQVDLRSLHAGVLNFESRLKQLEEKIDKVLEIESTQQQF</sequence>
<evidence type="ECO:0000256" key="11">
    <source>
        <dbReference type="SAM" id="MobiDB-lite"/>
    </source>
</evidence>
<evidence type="ECO:0000256" key="8">
    <source>
        <dbReference type="ARBA" id="ARBA00023163"/>
    </source>
</evidence>
<accession>A0ABD2ZQ80</accession>
<keyword evidence="3" id="KW-0479">Metal-binding</keyword>
<comment type="subcellular location">
    <subcellularLocation>
        <location evidence="1">Nucleus</location>
        <location evidence="1">Nucleolus</location>
    </subcellularLocation>
</comment>
<keyword evidence="5" id="KW-0862">Zinc</keyword>
<dbReference type="Proteomes" id="UP001630127">
    <property type="component" value="Unassembled WGS sequence"/>
</dbReference>
<feature type="coiled-coil region" evidence="10">
    <location>
        <begin position="412"/>
        <end position="439"/>
    </location>
</feature>
<keyword evidence="10" id="KW-0175">Coiled coil</keyword>
<feature type="compositionally biased region" description="Basic and acidic residues" evidence="11">
    <location>
        <begin position="324"/>
        <end position="336"/>
    </location>
</feature>
<protein>
    <recommendedName>
        <fullName evidence="14">TATA box-binding protein-associated factor RNA polymerase I subunit B</fullName>
    </recommendedName>
</protein>
<dbReference type="PANTHER" id="PTHR31576">
    <property type="entry name" value="TATA BOX-BINDING PROTEIN-ASSOCIATED FACTOR RNA POLYMERASE I SUBUNIT B"/>
    <property type="match status" value="1"/>
</dbReference>
<evidence type="ECO:0000256" key="4">
    <source>
        <dbReference type="ARBA" id="ARBA00022771"/>
    </source>
</evidence>
<keyword evidence="13" id="KW-1185">Reference proteome</keyword>
<evidence type="ECO:0000256" key="6">
    <source>
        <dbReference type="ARBA" id="ARBA00023015"/>
    </source>
</evidence>
<keyword evidence="8" id="KW-0804">Transcription</keyword>
<evidence type="ECO:0000256" key="1">
    <source>
        <dbReference type="ARBA" id="ARBA00004604"/>
    </source>
</evidence>